<dbReference type="InParanoid" id="Q4N7R5"/>
<gene>
    <name evidence="1" type="ordered locus">TP01_0755</name>
</gene>
<dbReference type="KEGG" id="tpv:TP01_0755"/>
<dbReference type="AlphaFoldDB" id="Q4N7R5"/>
<evidence type="ECO:0000313" key="2">
    <source>
        <dbReference type="Proteomes" id="UP000001949"/>
    </source>
</evidence>
<dbReference type="EMBL" id="AAGK01000001">
    <property type="protein sequence ID" value="EAN33993.1"/>
    <property type="molecule type" value="Genomic_DNA"/>
</dbReference>
<evidence type="ECO:0000313" key="1">
    <source>
        <dbReference type="EMBL" id="EAN33993.1"/>
    </source>
</evidence>
<accession>Q4N7R5</accession>
<dbReference type="VEuPathDB" id="PiroplasmaDB:TpMuguga_01g00755"/>
<reference evidence="1 2" key="1">
    <citation type="journal article" date="2005" name="Science">
        <title>Genome sequence of Theileria parva, a bovine pathogen that transforms lymphocytes.</title>
        <authorList>
            <person name="Gardner M.J."/>
            <person name="Bishop R."/>
            <person name="Shah T."/>
            <person name="de Villiers E.P."/>
            <person name="Carlton J.M."/>
            <person name="Hall N."/>
            <person name="Ren Q."/>
            <person name="Paulsen I.T."/>
            <person name="Pain A."/>
            <person name="Berriman M."/>
            <person name="Wilson R.J.M."/>
            <person name="Sato S."/>
            <person name="Ralph S.A."/>
            <person name="Mann D.J."/>
            <person name="Xiong Z."/>
            <person name="Shallom S.J."/>
            <person name="Weidman J."/>
            <person name="Jiang L."/>
            <person name="Lynn J."/>
            <person name="Weaver B."/>
            <person name="Shoaibi A."/>
            <person name="Domingo A.R."/>
            <person name="Wasawo D."/>
            <person name="Crabtree J."/>
            <person name="Wortman J.R."/>
            <person name="Haas B."/>
            <person name="Angiuoli S.V."/>
            <person name="Creasy T.H."/>
            <person name="Lu C."/>
            <person name="Suh B."/>
            <person name="Silva J.C."/>
            <person name="Utterback T.R."/>
            <person name="Feldblyum T.V."/>
            <person name="Pertea M."/>
            <person name="Allen J."/>
            <person name="Nierman W.C."/>
            <person name="Taracha E.L.N."/>
            <person name="Salzberg S.L."/>
            <person name="White O.R."/>
            <person name="Fitzhugh H.A."/>
            <person name="Morzaria S."/>
            <person name="Venter J.C."/>
            <person name="Fraser C.M."/>
            <person name="Nene V."/>
        </authorList>
    </citation>
    <scope>NUCLEOTIDE SEQUENCE [LARGE SCALE GENOMIC DNA]</scope>
    <source>
        <strain evidence="1 2">Muguga</strain>
    </source>
</reference>
<dbReference type="Proteomes" id="UP000001949">
    <property type="component" value="Unassembled WGS sequence"/>
</dbReference>
<dbReference type="GeneID" id="3502955"/>
<sequence>MADSSLSVEKSRNKFYETKNKVNRKLGEHLNRSRGLLSDVRNSLLRGSNNDSRNSQSYYVESFAPFKEHDYKHNFNYGGNGYNCHMRCDNIDAFRCSTRLSSPSYMTKGGALGPSETPRHMTQAMWLLNTSNISCNLTDEMVEDNQEKIPEILLKDPADLLRGEGQLTEVKNEDKLTELLNDKTGDQFESSSVKKGLDTSITYDILSTLDLHKKTVDNKPFYGSNELINKLLNESNNSLDKILNSLNLLNNNVLNPKDTNGSVGLTGPTNLGGLCNISGFENLDIIAQEFVKNTGIDFRKQSEVLTETLLKLNEKDRLKETELAPKILMSEPTKEKQGEEPEKVREEFPTTKNRNLITGLETDLLSNFSIIKDSKVGRRMYRLSDFDRTFKSSSKGNSSVQVQTDIPEPEAVIQPKKIRTNVKVVYRSASEGRVSLLNGAGTQKKQDLYAQKIVSNLKPRLEMRGQPDYENEYRYEEPSDVEVEDDVIKEMREYNKRLDQKEKEKMRRWRSQRAPIYDKMMANIRSGVGHSIMCRGGKRNSGILHNYNAQINNSKPDNSELYYISPTNRKSIENENLYGYDFDPVDSIHETRKGHKVTFQDDYDDRKNTRTRLRPKPDRLSLNPFDHFEQWWKVNTKELNVLREQLSM</sequence>
<keyword evidence="2" id="KW-1185">Reference proteome</keyword>
<organism evidence="1 2">
    <name type="scientific">Theileria parva</name>
    <name type="common">East coast fever infection agent</name>
    <dbReference type="NCBI Taxonomy" id="5875"/>
    <lineage>
        <taxon>Eukaryota</taxon>
        <taxon>Sar</taxon>
        <taxon>Alveolata</taxon>
        <taxon>Apicomplexa</taxon>
        <taxon>Aconoidasida</taxon>
        <taxon>Piroplasmida</taxon>
        <taxon>Theileriidae</taxon>
        <taxon>Theileria</taxon>
    </lineage>
</organism>
<protein>
    <submittedName>
        <fullName evidence="1">Uncharacterized protein</fullName>
    </submittedName>
</protein>
<name>Q4N7R5_THEPA</name>
<dbReference type="RefSeq" id="XP_766276.1">
    <property type="nucleotide sequence ID" value="XM_761183.1"/>
</dbReference>
<dbReference type="OMA" id="WRSQRAP"/>
<dbReference type="eggNOG" id="ENOG502QXDE">
    <property type="taxonomic scope" value="Eukaryota"/>
</dbReference>
<proteinExistence type="predicted"/>
<comment type="caution">
    <text evidence="1">The sequence shown here is derived from an EMBL/GenBank/DDBJ whole genome shotgun (WGS) entry which is preliminary data.</text>
</comment>